<name>A0A0C9XJM5_9AGAR</name>
<dbReference type="HOGENOM" id="CLU_063074_1_1_1"/>
<feature type="domain" description="Globin-sensor" evidence="1">
    <location>
        <begin position="14"/>
        <end position="200"/>
    </location>
</feature>
<dbReference type="InterPro" id="IPR044398">
    <property type="entry name" value="Globin-sensor_dom"/>
</dbReference>
<dbReference type="AlphaFoldDB" id="A0A0C9XJM5"/>
<sequence>MQHISASSLQDLPTRVQYLRDFIDFSSGDAAALHSARGVVAPLVPAVVDAVYEKLLSFDITAKSFVPRQTGYAGIAPGKVEELAQDHPQVQFRKDFLAGYLAKLVSMDYEKRQSWEYLDKVGLMHTGKAGFSHRWNKPVLRVEYIHCAILLGYVEDILLNAVITHPDLDDQTKNAVARAVNKIVWIQNDLFARHYIADQDSASSDAFTISKSLAIFSALGIVGLGALIQYLSSRT</sequence>
<protein>
    <recommendedName>
        <fullName evidence="1">Globin-sensor domain-containing protein</fullName>
    </recommendedName>
</protein>
<reference evidence="2 3" key="1">
    <citation type="submission" date="2014-04" db="EMBL/GenBank/DDBJ databases">
        <authorList>
            <consortium name="DOE Joint Genome Institute"/>
            <person name="Kuo A."/>
            <person name="Kohler A."/>
            <person name="Nagy L.G."/>
            <person name="Floudas D."/>
            <person name="Copeland A."/>
            <person name="Barry K.W."/>
            <person name="Cichocki N."/>
            <person name="Veneault-Fourrey C."/>
            <person name="LaButti K."/>
            <person name="Lindquist E.A."/>
            <person name="Lipzen A."/>
            <person name="Lundell T."/>
            <person name="Morin E."/>
            <person name="Murat C."/>
            <person name="Sun H."/>
            <person name="Tunlid A."/>
            <person name="Henrissat B."/>
            <person name="Grigoriev I.V."/>
            <person name="Hibbett D.S."/>
            <person name="Martin F."/>
            <person name="Nordberg H.P."/>
            <person name="Cantor M.N."/>
            <person name="Hua S.X."/>
        </authorList>
    </citation>
    <scope>NUCLEOTIDE SEQUENCE [LARGE SCALE GENOMIC DNA]</scope>
    <source>
        <strain evidence="2 3">LaAM-08-1</strain>
    </source>
</reference>
<dbReference type="InterPro" id="IPR012292">
    <property type="entry name" value="Globin/Proto"/>
</dbReference>
<dbReference type="EMBL" id="KN838723">
    <property type="protein sequence ID" value="KIJ96397.1"/>
    <property type="molecule type" value="Genomic_DNA"/>
</dbReference>
<dbReference type="PANTHER" id="PTHR42071:SF1">
    <property type="entry name" value="GLOBIN-SENSOR DOMAIN-CONTAINING PROTEIN"/>
    <property type="match status" value="1"/>
</dbReference>
<dbReference type="Gene3D" id="1.10.490.10">
    <property type="entry name" value="Globins"/>
    <property type="match status" value="1"/>
</dbReference>
<dbReference type="PANTHER" id="PTHR42071">
    <property type="entry name" value="PROTOGLOBIN DOMAIN-CONTAINING PROTEIN"/>
    <property type="match status" value="1"/>
</dbReference>
<evidence type="ECO:0000313" key="3">
    <source>
        <dbReference type="Proteomes" id="UP000054477"/>
    </source>
</evidence>
<proteinExistence type="predicted"/>
<keyword evidence="3" id="KW-1185">Reference proteome</keyword>
<dbReference type="GO" id="GO:0020037">
    <property type="term" value="F:heme binding"/>
    <property type="evidence" value="ECO:0007669"/>
    <property type="project" value="InterPro"/>
</dbReference>
<evidence type="ECO:0000259" key="1">
    <source>
        <dbReference type="Pfam" id="PF11563"/>
    </source>
</evidence>
<evidence type="ECO:0000313" key="2">
    <source>
        <dbReference type="EMBL" id="KIJ96397.1"/>
    </source>
</evidence>
<dbReference type="Pfam" id="PF11563">
    <property type="entry name" value="Protoglobin"/>
    <property type="match status" value="1"/>
</dbReference>
<dbReference type="Proteomes" id="UP000054477">
    <property type="component" value="Unassembled WGS sequence"/>
</dbReference>
<organism evidence="2 3">
    <name type="scientific">Laccaria amethystina LaAM-08-1</name>
    <dbReference type="NCBI Taxonomy" id="1095629"/>
    <lineage>
        <taxon>Eukaryota</taxon>
        <taxon>Fungi</taxon>
        <taxon>Dikarya</taxon>
        <taxon>Basidiomycota</taxon>
        <taxon>Agaricomycotina</taxon>
        <taxon>Agaricomycetes</taxon>
        <taxon>Agaricomycetidae</taxon>
        <taxon>Agaricales</taxon>
        <taxon>Agaricineae</taxon>
        <taxon>Hydnangiaceae</taxon>
        <taxon>Laccaria</taxon>
    </lineage>
</organism>
<reference evidence="3" key="2">
    <citation type="submission" date="2015-01" db="EMBL/GenBank/DDBJ databases">
        <title>Evolutionary Origins and Diversification of the Mycorrhizal Mutualists.</title>
        <authorList>
            <consortium name="DOE Joint Genome Institute"/>
            <consortium name="Mycorrhizal Genomics Consortium"/>
            <person name="Kohler A."/>
            <person name="Kuo A."/>
            <person name="Nagy L.G."/>
            <person name="Floudas D."/>
            <person name="Copeland A."/>
            <person name="Barry K.W."/>
            <person name="Cichocki N."/>
            <person name="Veneault-Fourrey C."/>
            <person name="LaButti K."/>
            <person name="Lindquist E.A."/>
            <person name="Lipzen A."/>
            <person name="Lundell T."/>
            <person name="Morin E."/>
            <person name="Murat C."/>
            <person name="Riley R."/>
            <person name="Ohm R."/>
            <person name="Sun H."/>
            <person name="Tunlid A."/>
            <person name="Henrissat B."/>
            <person name="Grigoriev I.V."/>
            <person name="Hibbett D.S."/>
            <person name="Martin F."/>
        </authorList>
    </citation>
    <scope>NUCLEOTIDE SEQUENCE [LARGE SCALE GENOMIC DNA]</scope>
    <source>
        <strain evidence="3">LaAM-08-1</strain>
    </source>
</reference>
<gene>
    <name evidence="2" type="ORF">K443DRAFT_284899</name>
</gene>
<dbReference type="OrthoDB" id="10027058at2759"/>
<dbReference type="GO" id="GO:0019825">
    <property type="term" value="F:oxygen binding"/>
    <property type="evidence" value="ECO:0007669"/>
    <property type="project" value="InterPro"/>
</dbReference>
<accession>A0A0C9XJM5</accession>